<evidence type="ECO:0000313" key="3">
    <source>
        <dbReference type="EMBL" id="KAK7848341.1"/>
    </source>
</evidence>
<organism evidence="3 4">
    <name type="scientific">Quercus suber</name>
    <name type="common">Cork oak</name>
    <dbReference type="NCBI Taxonomy" id="58331"/>
    <lineage>
        <taxon>Eukaryota</taxon>
        <taxon>Viridiplantae</taxon>
        <taxon>Streptophyta</taxon>
        <taxon>Embryophyta</taxon>
        <taxon>Tracheophyta</taxon>
        <taxon>Spermatophyta</taxon>
        <taxon>Magnoliopsida</taxon>
        <taxon>eudicotyledons</taxon>
        <taxon>Gunneridae</taxon>
        <taxon>Pentapetalae</taxon>
        <taxon>rosids</taxon>
        <taxon>fabids</taxon>
        <taxon>Fagales</taxon>
        <taxon>Fagaceae</taxon>
        <taxon>Quercus</taxon>
    </lineage>
</organism>
<keyword evidence="4" id="KW-1185">Reference proteome</keyword>
<accession>A0AAW0LBK9</accession>
<dbReference type="PANTHER" id="PTHR47186">
    <property type="entry name" value="LEUCINE-RICH REPEAT-CONTAINING PROTEIN 57"/>
    <property type="match status" value="1"/>
</dbReference>
<keyword evidence="1" id="KW-0677">Repeat</keyword>
<reference evidence="3 4" key="1">
    <citation type="journal article" date="2018" name="Sci. Data">
        <title>The draft genome sequence of cork oak.</title>
        <authorList>
            <person name="Ramos A.M."/>
            <person name="Usie A."/>
            <person name="Barbosa P."/>
            <person name="Barros P.M."/>
            <person name="Capote T."/>
            <person name="Chaves I."/>
            <person name="Simoes F."/>
            <person name="Abreu I."/>
            <person name="Carrasquinho I."/>
            <person name="Faro C."/>
            <person name="Guimaraes J.B."/>
            <person name="Mendonca D."/>
            <person name="Nobrega F."/>
            <person name="Rodrigues L."/>
            <person name="Saibo N.J.M."/>
            <person name="Varela M.C."/>
            <person name="Egas C."/>
            <person name="Matos J."/>
            <person name="Miguel C.M."/>
            <person name="Oliveira M.M."/>
            <person name="Ricardo C.P."/>
            <person name="Goncalves S."/>
        </authorList>
    </citation>
    <scope>NUCLEOTIDE SEQUENCE [LARGE SCALE GENOMIC DNA]</scope>
    <source>
        <strain evidence="4">cv. HL8</strain>
    </source>
</reference>
<evidence type="ECO:0000313" key="4">
    <source>
        <dbReference type="Proteomes" id="UP000237347"/>
    </source>
</evidence>
<proteinExistence type="predicted"/>
<dbReference type="Pfam" id="PF23598">
    <property type="entry name" value="LRR_14"/>
    <property type="match status" value="1"/>
</dbReference>
<dbReference type="PANTHER" id="PTHR47186:SF30">
    <property type="entry name" value="EF-HAND DOMAIN-CONTAINING PROTEIN"/>
    <property type="match status" value="1"/>
</dbReference>
<dbReference type="EMBL" id="PKMF04000128">
    <property type="protein sequence ID" value="KAK7848341.1"/>
    <property type="molecule type" value="Genomic_DNA"/>
</dbReference>
<dbReference type="AlphaFoldDB" id="A0AAW0LBK9"/>
<feature type="domain" description="Disease resistance R13L4/SHOC-2-like LRR" evidence="2">
    <location>
        <begin position="48"/>
        <end position="156"/>
    </location>
</feature>
<protein>
    <submittedName>
        <fullName evidence="3">Disease resistance protein rga4</fullName>
    </submittedName>
</protein>
<evidence type="ECO:0000256" key="1">
    <source>
        <dbReference type="ARBA" id="ARBA00022737"/>
    </source>
</evidence>
<sequence>SVYKAKNLRFLNLDSRSSQIVQPKLFDYLTCLRTLHLKDRSILELPNEVEKLIHLRLLKLSCRKIKELPESICNLCNLQSLDVSECWYLKKLPQRIDKLINLRHLLFDKDIEDIKIKLFPKGIGRLTCLKTLGYFPVGKGEEICKLGELEHLNHIQGTLLICGLKNVVDFGAIKNTLKKKNDLRNLGLFFNTTVQPKLFNHLTYLHSLYLKGRKIDNLRYLKLSCFDLKELPESICNLQSLDVTECSELEKLPQGMINLRNCLFDDDFDEIGIKLFPKGIGRLIYLRTLSYFPVGVGGEGDEICKLGESENLNHIQGKLAIVGLKNVVDLGEVKNAMKKKIHLCALYLFFKSNEEIEKETV</sequence>
<dbReference type="InterPro" id="IPR055414">
    <property type="entry name" value="LRR_R13L4/SHOC2-like"/>
</dbReference>
<gene>
    <name evidence="3" type="primary">RGA4_36</name>
    <name evidence="3" type="ORF">CFP56_005088</name>
</gene>
<dbReference type="InterPro" id="IPR032675">
    <property type="entry name" value="LRR_dom_sf"/>
</dbReference>
<comment type="caution">
    <text evidence="3">The sequence shown here is derived from an EMBL/GenBank/DDBJ whole genome shotgun (WGS) entry which is preliminary data.</text>
</comment>
<name>A0AAW0LBK9_QUESU</name>
<dbReference type="Gene3D" id="3.80.10.10">
    <property type="entry name" value="Ribonuclease Inhibitor"/>
    <property type="match status" value="2"/>
</dbReference>
<dbReference type="Proteomes" id="UP000237347">
    <property type="component" value="Unassembled WGS sequence"/>
</dbReference>
<dbReference type="SUPFAM" id="SSF52058">
    <property type="entry name" value="L domain-like"/>
    <property type="match status" value="1"/>
</dbReference>
<feature type="non-terminal residue" evidence="3">
    <location>
        <position position="1"/>
    </location>
</feature>
<evidence type="ECO:0000259" key="2">
    <source>
        <dbReference type="Pfam" id="PF23598"/>
    </source>
</evidence>